<sequence length="140" mass="15026">MTRPPTPAGWYPDPDGAGGQRYWDGSTWTEHRSPDPTSQPAEPPSAIEPRMRAEPRSNDNRTLLTRYLAVCGALQKLHAGNTVYSIDDEAMFYVGGGFVEIDSGAEALVGLAYDVPTGTVPGFIEVHADPLSPGVQTPLT</sequence>
<feature type="domain" description="DUF2510" evidence="2">
    <location>
        <begin position="8"/>
        <end position="41"/>
    </location>
</feature>
<comment type="caution">
    <text evidence="3">The sequence shown here is derived from an EMBL/GenBank/DDBJ whole genome shotgun (WGS) entry which is preliminary data.</text>
</comment>
<evidence type="ECO:0000313" key="4">
    <source>
        <dbReference type="Proteomes" id="UP000053707"/>
    </source>
</evidence>
<keyword evidence="4" id="KW-1185">Reference proteome</keyword>
<protein>
    <recommendedName>
        <fullName evidence="2">DUF2510 domain-containing protein</fullName>
    </recommendedName>
</protein>
<evidence type="ECO:0000313" key="3">
    <source>
        <dbReference type="EMBL" id="KUI06553.1"/>
    </source>
</evidence>
<gene>
    <name evidence="3" type="ORF">AU192_09045</name>
</gene>
<dbReference type="RefSeq" id="WP_064400187.1">
    <property type="nucleotide sequence ID" value="NZ_LQIR01000069.1"/>
</dbReference>
<organism evidence="3 4">
    <name type="scientific">Mycobacterium lehmannii</name>
    <dbReference type="NCBI Taxonomy" id="2048550"/>
    <lineage>
        <taxon>Bacteria</taxon>
        <taxon>Bacillati</taxon>
        <taxon>Actinomycetota</taxon>
        <taxon>Actinomycetes</taxon>
        <taxon>Mycobacteriales</taxon>
        <taxon>Mycobacteriaceae</taxon>
        <taxon>Mycobacterium</taxon>
    </lineage>
</organism>
<feature type="compositionally biased region" description="Basic and acidic residues" evidence="1">
    <location>
        <begin position="49"/>
        <end position="59"/>
    </location>
</feature>
<accession>A0A100ZZT6</accession>
<proteinExistence type="predicted"/>
<dbReference type="InterPro" id="IPR018929">
    <property type="entry name" value="DUF2510"/>
</dbReference>
<reference evidence="3 4" key="1">
    <citation type="submission" date="2016-01" db="EMBL/GenBank/DDBJ databases">
        <authorList>
            <consortium name="TB Trials Study Group"/>
            <person name="Sutton G."/>
            <person name="Brinkac L."/>
            <person name="Sanka R."/>
            <person name="Adams M."/>
            <person name="Lau E.L."/>
            <person name="Macaden R."/>
            <person name="Grewal H.M.S."/>
        </authorList>
    </citation>
    <scope>NUCLEOTIDE SEQUENCE [LARGE SCALE GENOMIC DNA]</scope>
    <source>
        <strain evidence="3 4">IS-1744</strain>
    </source>
</reference>
<evidence type="ECO:0000259" key="2">
    <source>
        <dbReference type="Pfam" id="PF10708"/>
    </source>
</evidence>
<dbReference type="AlphaFoldDB" id="A0A100ZZT6"/>
<name>A0A100ZZT6_9MYCO</name>
<dbReference type="Proteomes" id="UP000053707">
    <property type="component" value="Unassembled WGS sequence"/>
</dbReference>
<evidence type="ECO:0000256" key="1">
    <source>
        <dbReference type="SAM" id="MobiDB-lite"/>
    </source>
</evidence>
<dbReference type="EMBL" id="LQIR01000069">
    <property type="protein sequence ID" value="KUI06553.1"/>
    <property type="molecule type" value="Genomic_DNA"/>
</dbReference>
<dbReference type="Pfam" id="PF10708">
    <property type="entry name" value="DUF2510"/>
    <property type="match status" value="1"/>
</dbReference>
<feature type="region of interest" description="Disordered" evidence="1">
    <location>
        <begin position="1"/>
        <end position="59"/>
    </location>
</feature>